<dbReference type="Proteomes" id="UP000241190">
    <property type="component" value="Unassembled WGS sequence"/>
</dbReference>
<sequence length="145" mass="16685">MVTTNNTVINRFIEVYCQLNKDNLLLLNDVYHSNIVFDDPAHHIAGIDALQHYFTALYSNINYCNFTINQAVVDGDHAFLQWTMTFSHPKLQQGKQRTLDGCTQLTIKQQQIIYHRDFFDLGAMLYEGLPVIGYVITSIKTRLGQ</sequence>
<comment type="caution">
    <text evidence="2">The sequence shown here is derived from an EMBL/GenBank/DDBJ whole genome shotgun (WGS) entry which is preliminary data.</text>
</comment>
<dbReference type="InterPro" id="IPR037401">
    <property type="entry name" value="SnoaL-like"/>
</dbReference>
<accession>A0A0D8P3S2</accession>
<dbReference type="RefSeq" id="WP_045036940.1">
    <property type="nucleotide sequence ID" value="NZ_CAMQYU010000080.1"/>
</dbReference>
<evidence type="ECO:0000259" key="1">
    <source>
        <dbReference type="Pfam" id="PF12680"/>
    </source>
</evidence>
<dbReference type="EMBL" id="PYLW01000008">
    <property type="protein sequence ID" value="PSV97033.1"/>
    <property type="molecule type" value="Genomic_DNA"/>
</dbReference>
<dbReference type="InterPro" id="IPR032710">
    <property type="entry name" value="NTF2-like_dom_sf"/>
</dbReference>
<dbReference type="SUPFAM" id="SSF54427">
    <property type="entry name" value="NTF2-like"/>
    <property type="match status" value="1"/>
</dbReference>
<dbReference type="Pfam" id="PF12680">
    <property type="entry name" value="SnoaL_2"/>
    <property type="match status" value="1"/>
</dbReference>
<dbReference type="Proteomes" id="UP000241954">
    <property type="component" value="Unassembled WGS sequence"/>
</dbReference>
<protein>
    <submittedName>
        <fullName evidence="2">Nuclear transport factor 2 family protein</fullName>
    </submittedName>
</protein>
<evidence type="ECO:0000313" key="2">
    <source>
        <dbReference type="EMBL" id="PSV97033.1"/>
    </source>
</evidence>
<evidence type="ECO:0000313" key="3">
    <source>
        <dbReference type="EMBL" id="PSW95694.1"/>
    </source>
</evidence>
<dbReference type="GeneID" id="69964698"/>
<keyword evidence="4" id="KW-1185">Reference proteome</keyword>
<evidence type="ECO:0000313" key="5">
    <source>
        <dbReference type="Proteomes" id="UP000241954"/>
    </source>
</evidence>
<dbReference type="OrthoDB" id="1115105at2"/>
<reference evidence="2 5" key="1">
    <citation type="submission" date="2018-01" db="EMBL/GenBank/DDBJ databases">
        <title>Whole genome sequencing of Histamine producing bacteria.</title>
        <authorList>
            <person name="Butler K."/>
        </authorList>
    </citation>
    <scope>NUCLEOTIDE SEQUENCE [LARGE SCALE GENOMIC DNA]</scope>
    <source>
        <strain evidence="3 4">ATCC 51761</strain>
        <strain evidence="2 5">NCIMB 13481</strain>
    </source>
</reference>
<gene>
    <name evidence="2" type="ORF">C9I88_09570</name>
    <name evidence="3" type="ORF">C9J52_11255</name>
</gene>
<dbReference type="AlphaFoldDB" id="A0A0D8P3S2"/>
<organism evidence="2 5">
    <name type="scientific">Photobacterium iliopiscarium</name>
    <dbReference type="NCBI Taxonomy" id="56192"/>
    <lineage>
        <taxon>Bacteria</taxon>
        <taxon>Pseudomonadati</taxon>
        <taxon>Pseudomonadota</taxon>
        <taxon>Gammaproteobacteria</taxon>
        <taxon>Vibrionales</taxon>
        <taxon>Vibrionaceae</taxon>
        <taxon>Photobacterium</taxon>
    </lineage>
</organism>
<dbReference type="Gene3D" id="3.10.450.50">
    <property type="match status" value="1"/>
</dbReference>
<feature type="domain" description="SnoaL-like" evidence="1">
    <location>
        <begin position="18"/>
        <end position="115"/>
    </location>
</feature>
<evidence type="ECO:0000313" key="4">
    <source>
        <dbReference type="Proteomes" id="UP000241190"/>
    </source>
</evidence>
<dbReference type="EMBL" id="PYOP01000016">
    <property type="protein sequence ID" value="PSW95694.1"/>
    <property type="molecule type" value="Genomic_DNA"/>
</dbReference>
<name>A0A0D8P3S2_9GAMM</name>
<dbReference type="STRING" id="56192.UB38_08860"/>
<proteinExistence type="predicted"/>